<dbReference type="PANTHER" id="PTHR22667:SF0">
    <property type="entry name" value="AT01380P-RELATED"/>
    <property type="match status" value="1"/>
</dbReference>
<organism evidence="2 3">
    <name type="scientific">Drosophila pseudoobscura pseudoobscura</name>
    <name type="common">Fruit fly</name>
    <dbReference type="NCBI Taxonomy" id="46245"/>
    <lineage>
        <taxon>Eukaryota</taxon>
        <taxon>Metazoa</taxon>
        <taxon>Ecdysozoa</taxon>
        <taxon>Arthropoda</taxon>
        <taxon>Hexapoda</taxon>
        <taxon>Insecta</taxon>
        <taxon>Pterygota</taxon>
        <taxon>Neoptera</taxon>
        <taxon>Endopterygota</taxon>
        <taxon>Diptera</taxon>
        <taxon>Brachycera</taxon>
        <taxon>Muscomorpha</taxon>
        <taxon>Ephydroidea</taxon>
        <taxon>Drosophilidae</taxon>
        <taxon>Drosophila</taxon>
        <taxon>Sophophora</taxon>
    </lineage>
</organism>
<dbReference type="InterPro" id="IPR000210">
    <property type="entry name" value="BTB/POZ_dom"/>
</dbReference>
<evidence type="ECO:0000313" key="3">
    <source>
        <dbReference type="RefSeq" id="XP_001360622.3"/>
    </source>
</evidence>
<dbReference type="CDD" id="cd18186">
    <property type="entry name" value="BTB_POZ_ZBTB_KLHL-like"/>
    <property type="match status" value="1"/>
</dbReference>
<dbReference type="InParanoid" id="A0A6I8UU09"/>
<name>A0A6I8UU09_DROPS</name>
<dbReference type="KEGG" id="dpo:4803989"/>
<dbReference type="PANTHER" id="PTHR22667">
    <property type="entry name" value="AT01380P-RELATED"/>
    <property type="match status" value="1"/>
</dbReference>
<reference evidence="3" key="2">
    <citation type="submission" date="2025-08" db="UniProtKB">
        <authorList>
            <consortium name="RefSeq"/>
        </authorList>
    </citation>
    <scope>IDENTIFICATION</scope>
    <source>
        <strain evidence="3">MV-25-SWS-2005</strain>
        <tissue evidence="3">Whole body</tissue>
    </source>
</reference>
<evidence type="ECO:0000313" key="2">
    <source>
        <dbReference type="Proteomes" id="UP000001819"/>
    </source>
</evidence>
<keyword evidence="2" id="KW-1185">Reference proteome</keyword>
<protein>
    <submittedName>
        <fullName evidence="3">Kelch-like protein 40b</fullName>
    </submittedName>
</protein>
<evidence type="ECO:0000259" key="1">
    <source>
        <dbReference type="PROSITE" id="PS50097"/>
    </source>
</evidence>
<feature type="domain" description="BTB" evidence="1">
    <location>
        <begin position="86"/>
        <end position="149"/>
    </location>
</feature>
<dbReference type="RefSeq" id="XP_001360622.3">
    <property type="nucleotide sequence ID" value="XM_001360585.4"/>
</dbReference>
<dbReference type="SMART" id="SM00875">
    <property type="entry name" value="BACK"/>
    <property type="match status" value="1"/>
</dbReference>
<dbReference type="Gene3D" id="3.30.710.10">
    <property type="entry name" value="Potassium Channel Kv1.1, Chain A"/>
    <property type="match status" value="1"/>
</dbReference>
<dbReference type="InterPro" id="IPR011705">
    <property type="entry name" value="BACK"/>
</dbReference>
<dbReference type="SMART" id="SM00225">
    <property type="entry name" value="BTB"/>
    <property type="match status" value="1"/>
</dbReference>
<dbReference type="Proteomes" id="UP000001819">
    <property type="component" value="Chromosome 3"/>
</dbReference>
<dbReference type="InterPro" id="IPR011333">
    <property type="entry name" value="SKP1/BTB/POZ_sf"/>
</dbReference>
<dbReference type="Pfam" id="PF15881">
    <property type="entry name" value="DUF4734"/>
    <property type="match status" value="1"/>
</dbReference>
<dbReference type="Pfam" id="PF00651">
    <property type="entry name" value="BTB"/>
    <property type="match status" value="1"/>
</dbReference>
<dbReference type="Gene3D" id="1.25.40.420">
    <property type="match status" value="1"/>
</dbReference>
<dbReference type="PROSITE" id="PS50097">
    <property type="entry name" value="BTB"/>
    <property type="match status" value="1"/>
</dbReference>
<gene>
    <name evidence="3" type="primary">LOC4803989</name>
</gene>
<sequence>MDELMRLSAQSAKSRSTFTRNFTNPRLNGDAFSNEDTPSSAECKNRSLIEFGYNFEDVQGWSKMKQWPKDKLATILQYTVELHLKTTIVIKIRNSYFNCHLPVLQVYSQFFMELEEIPMMVTLPDDLVTPKAFMMIYKWMLTAEPYLDRTHIVELFIAASYLRIKHLVAHCWICFDDVQCFNEVTACILYVETQYHPSLDIVRNVMLTRIQKFVLIFAATRDFLELPHNHLIYLLSSNSIALNTECEVLYMVVRWMSHDWSTRHAYALKIVECIRFNCMPLWYMLFVRREETHELLLQFLNLNEVNGKMTEAITNITSSMYDDQIFGTNSTHKDTPHERNWIHDQSCDYHHLIGCPNSREIRYEHFQAYMWKLQQKPVDHWTTFKSVELNTVGPCHCMR</sequence>
<reference evidence="2" key="1">
    <citation type="submission" date="2024-06" db="UniProtKB">
        <authorList>
            <consortium name="RefSeq"/>
        </authorList>
    </citation>
    <scope>NUCLEOTIDE SEQUENCE [LARGE SCALE GENOMIC DNA]</scope>
    <source>
        <strain evidence="2">MV2-25</strain>
    </source>
</reference>
<dbReference type="SUPFAM" id="SSF54695">
    <property type="entry name" value="POZ domain"/>
    <property type="match status" value="1"/>
</dbReference>
<accession>A0A6I8UU09</accession>
<dbReference type="InterPro" id="IPR031750">
    <property type="entry name" value="DUF4734"/>
</dbReference>
<dbReference type="AlphaFoldDB" id="A0A6I8UU09"/>
<dbReference type="Pfam" id="PF07707">
    <property type="entry name" value="BACK"/>
    <property type="match status" value="1"/>
</dbReference>
<proteinExistence type="predicted"/>